<dbReference type="eggNOG" id="ENOG502T83D">
    <property type="taxonomic scope" value="Eukaryota"/>
</dbReference>
<protein>
    <recommendedName>
        <fullName evidence="1">F-box domain-containing protein</fullName>
    </recommendedName>
</protein>
<sequence>MASALRHRIAMQRMSRRLMDRERMVAQSRRQAPVVQIPVKHEPQEPKGSRESTISRLEKLPAELKTEICSYLDYKSVLNVSMTSRRLHYDIGPARCTYNVKTEFLLRAQEFRKHRPTGVYEYKDRQKKPGEVLRRLVMTPSGRYGNLACFRCNVVLAAEEFSRHQRSRSRLSRFCLKCGRAASLKNLALGPEMKRRSRASGEATGASE</sequence>
<accession>J3PBM8</accession>
<dbReference type="PROSITE" id="PS50181">
    <property type="entry name" value="FBOX"/>
    <property type="match status" value="1"/>
</dbReference>
<dbReference type="EMBL" id="GL385400">
    <property type="protein sequence ID" value="EJT71645.1"/>
    <property type="molecule type" value="Genomic_DNA"/>
</dbReference>
<evidence type="ECO:0000313" key="2">
    <source>
        <dbReference type="EMBL" id="EJT71645.1"/>
    </source>
</evidence>
<dbReference type="AlphaFoldDB" id="J3PBM8"/>
<dbReference type="InterPro" id="IPR001810">
    <property type="entry name" value="F-box_dom"/>
</dbReference>
<reference evidence="3" key="4">
    <citation type="journal article" date="2015" name="G3 (Bethesda)">
        <title>Genome sequences of three phytopathogenic species of the Magnaporthaceae family of fungi.</title>
        <authorList>
            <person name="Okagaki L.H."/>
            <person name="Nunes C.C."/>
            <person name="Sailsbery J."/>
            <person name="Clay B."/>
            <person name="Brown D."/>
            <person name="John T."/>
            <person name="Oh Y."/>
            <person name="Young N."/>
            <person name="Fitzgerald M."/>
            <person name="Haas B.J."/>
            <person name="Zeng Q."/>
            <person name="Young S."/>
            <person name="Adiconis X."/>
            <person name="Fan L."/>
            <person name="Levin J.Z."/>
            <person name="Mitchell T.K."/>
            <person name="Okubara P.A."/>
            <person name="Farman M.L."/>
            <person name="Kohn L.M."/>
            <person name="Birren B."/>
            <person name="Ma L.-J."/>
            <person name="Dean R.A."/>
        </authorList>
    </citation>
    <scope>NUCLEOTIDE SEQUENCE</scope>
    <source>
        <strain evidence="3">R3-111a-1</strain>
    </source>
</reference>
<dbReference type="CDD" id="cd09917">
    <property type="entry name" value="F-box_SF"/>
    <property type="match status" value="1"/>
</dbReference>
<proteinExistence type="predicted"/>
<dbReference type="RefSeq" id="XP_009227042.1">
    <property type="nucleotide sequence ID" value="XM_009228778.1"/>
</dbReference>
<organism evidence="2">
    <name type="scientific">Gaeumannomyces tritici (strain R3-111a-1)</name>
    <name type="common">Wheat and barley take-all root rot fungus</name>
    <name type="synonym">Gaeumannomyces graminis var. tritici</name>
    <dbReference type="NCBI Taxonomy" id="644352"/>
    <lineage>
        <taxon>Eukaryota</taxon>
        <taxon>Fungi</taxon>
        <taxon>Dikarya</taxon>
        <taxon>Ascomycota</taxon>
        <taxon>Pezizomycotina</taxon>
        <taxon>Sordariomycetes</taxon>
        <taxon>Sordariomycetidae</taxon>
        <taxon>Magnaporthales</taxon>
        <taxon>Magnaporthaceae</taxon>
        <taxon>Gaeumannomyces</taxon>
    </lineage>
</organism>
<gene>
    <name evidence="3" type="primary">20351358</name>
    <name evidence="2" type="ORF">GGTG_10900</name>
</gene>
<dbReference type="InterPro" id="IPR036047">
    <property type="entry name" value="F-box-like_dom_sf"/>
</dbReference>
<dbReference type="GeneID" id="20351358"/>
<dbReference type="Pfam" id="PF12937">
    <property type="entry name" value="F-box-like"/>
    <property type="match status" value="1"/>
</dbReference>
<reference evidence="2" key="3">
    <citation type="submission" date="2010-09" db="EMBL/GenBank/DDBJ databases">
        <title>Annotation of Gaeumannomyces graminis var. tritici R3-111a-1.</title>
        <authorList>
            <consortium name="The Broad Institute Genome Sequencing Platform"/>
            <person name="Ma L.-J."/>
            <person name="Dead R."/>
            <person name="Young S.K."/>
            <person name="Zeng Q."/>
            <person name="Gargeya S."/>
            <person name="Fitzgerald M."/>
            <person name="Haas B."/>
            <person name="Abouelleil A."/>
            <person name="Alvarado L."/>
            <person name="Arachchi H.M."/>
            <person name="Berlin A."/>
            <person name="Brown A."/>
            <person name="Chapman S.B."/>
            <person name="Chen Z."/>
            <person name="Dunbar C."/>
            <person name="Freedman E."/>
            <person name="Gearin G."/>
            <person name="Gellesch M."/>
            <person name="Goldberg J."/>
            <person name="Griggs A."/>
            <person name="Gujja S."/>
            <person name="Heiman D."/>
            <person name="Howarth C."/>
            <person name="Larson L."/>
            <person name="Lui A."/>
            <person name="MacDonald P.J.P."/>
            <person name="Mehta T."/>
            <person name="Montmayeur A."/>
            <person name="Murphy C."/>
            <person name="Neiman D."/>
            <person name="Pearson M."/>
            <person name="Priest M."/>
            <person name="Roberts A."/>
            <person name="Saif S."/>
            <person name="Shea T."/>
            <person name="Shenoy N."/>
            <person name="Sisk P."/>
            <person name="Stolte C."/>
            <person name="Sykes S."/>
            <person name="Yandava C."/>
            <person name="Wortman J."/>
            <person name="Nusbaum C."/>
            <person name="Birren B."/>
        </authorList>
    </citation>
    <scope>NUCLEOTIDE SEQUENCE</scope>
    <source>
        <strain evidence="2">R3-111a-1</strain>
    </source>
</reference>
<reference evidence="3" key="5">
    <citation type="submission" date="2018-04" db="UniProtKB">
        <authorList>
            <consortium name="EnsemblFungi"/>
        </authorList>
    </citation>
    <scope>IDENTIFICATION</scope>
    <source>
        <strain evidence="3">R3-111a-1</strain>
    </source>
</reference>
<reference evidence="2" key="2">
    <citation type="submission" date="2010-07" db="EMBL/GenBank/DDBJ databases">
        <authorList>
            <consortium name="The Broad Institute Genome Sequencing Platform"/>
            <consortium name="Broad Institute Genome Sequencing Center for Infectious Disease"/>
            <person name="Ma L.-J."/>
            <person name="Dead R."/>
            <person name="Young S."/>
            <person name="Zeng Q."/>
            <person name="Koehrsen M."/>
            <person name="Alvarado L."/>
            <person name="Berlin A."/>
            <person name="Chapman S.B."/>
            <person name="Chen Z."/>
            <person name="Freedman E."/>
            <person name="Gellesch M."/>
            <person name="Goldberg J."/>
            <person name="Griggs A."/>
            <person name="Gujja S."/>
            <person name="Heilman E.R."/>
            <person name="Heiman D."/>
            <person name="Hepburn T."/>
            <person name="Howarth C."/>
            <person name="Jen D."/>
            <person name="Larson L."/>
            <person name="Mehta T."/>
            <person name="Neiman D."/>
            <person name="Pearson M."/>
            <person name="Roberts A."/>
            <person name="Saif S."/>
            <person name="Shea T."/>
            <person name="Shenoy N."/>
            <person name="Sisk P."/>
            <person name="Stolte C."/>
            <person name="Sykes S."/>
            <person name="Walk T."/>
            <person name="White J."/>
            <person name="Yandava C."/>
            <person name="Haas B."/>
            <person name="Nusbaum C."/>
            <person name="Birren B."/>
        </authorList>
    </citation>
    <scope>NUCLEOTIDE SEQUENCE</scope>
    <source>
        <strain evidence="2">R3-111a-1</strain>
    </source>
</reference>
<reference evidence="4" key="1">
    <citation type="submission" date="2010-07" db="EMBL/GenBank/DDBJ databases">
        <title>The genome sequence of Gaeumannomyces graminis var. tritici strain R3-111a-1.</title>
        <authorList>
            <consortium name="The Broad Institute Genome Sequencing Platform"/>
            <person name="Ma L.-J."/>
            <person name="Dead R."/>
            <person name="Young S."/>
            <person name="Zeng Q."/>
            <person name="Koehrsen M."/>
            <person name="Alvarado L."/>
            <person name="Berlin A."/>
            <person name="Chapman S.B."/>
            <person name="Chen Z."/>
            <person name="Freedman E."/>
            <person name="Gellesch M."/>
            <person name="Goldberg J."/>
            <person name="Griggs A."/>
            <person name="Gujja S."/>
            <person name="Heilman E.R."/>
            <person name="Heiman D."/>
            <person name="Hepburn T."/>
            <person name="Howarth C."/>
            <person name="Jen D."/>
            <person name="Larson L."/>
            <person name="Mehta T."/>
            <person name="Neiman D."/>
            <person name="Pearson M."/>
            <person name="Roberts A."/>
            <person name="Saif S."/>
            <person name="Shea T."/>
            <person name="Shenoy N."/>
            <person name="Sisk P."/>
            <person name="Stolte C."/>
            <person name="Sykes S."/>
            <person name="Walk T."/>
            <person name="White J."/>
            <person name="Yandava C."/>
            <person name="Haas B."/>
            <person name="Nusbaum C."/>
            <person name="Birren B."/>
        </authorList>
    </citation>
    <scope>NUCLEOTIDE SEQUENCE [LARGE SCALE GENOMIC DNA]</scope>
    <source>
        <strain evidence="4">R3-111a-1</strain>
    </source>
</reference>
<dbReference type="SUPFAM" id="SSF81383">
    <property type="entry name" value="F-box domain"/>
    <property type="match status" value="1"/>
</dbReference>
<dbReference type="STRING" id="644352.J3PBM8"/>
<evidence type="ECO:0000313" key="4">
    <source>
        <dbReference type="Proteomes" id="UP000006039"/>
    </source>
</evidence>
<dbReference type="HOGENOM" id="CLU_1415445_0_0_1"/>
<name>J3PBM8_GAET3</name>
<evidence type="ECO:0000313" key="3">
    <source>
        <dbReference type="EnsemblFungi" id="EJT71645"/>
    </source>
</evidence>
<keyword evidence="4" id="KW-1185">Reference proteome</keyword>
<dbReference type="OrthoDB" id="10423072at2759"/>
<feature type="domain" description="F-box" evidence="1">
    <location>
        <begin position="54"/>
        <end position="88"/>
    </location>
</feature>
<dbReference type="EnsemblFungi" id="EJT71645">
    <property type="protein sequence ID" value="EJT71645"/>
    <property type="gene ID" value="GGTG_10900"/>
</dbReference>
<dbReference type="VEuPathDB" id="FungiDB:GGTG_10900"/>
<dbReference type="Proteomes" id="UP000006039">
    <property type="component" value="Unassembled WGS sequence"/>
</dbReference>
<evidence type="ECO:0000259" key="1">
    <source>
        <dbReference type="PROSITE" id="PS50181"/>
    </source>
</evidence>
<dbReference type="Gene3D" id="1.20.1280.50">
    <property type="match status" value="1"/>
</dbReference>